<comment type="caution">
    <text evidence="2">The sequence shown here is derived from an EMBL/GenBank/DDBJ whole genome shotgun (WGS) entry which is preliminary data.</text>
</comment>
<sequence length="189" mass="20516">IDRGRVRESHSRLSPLSSSSSSDNNRVHRVKGFSGDSGVDEEPMVHGASSVVLCILPARSPNRNQGSLWRGEASAGRSDLDDWRRRRLCHGRRFGGGGLRQVRQSYATVAGYLRLLPTVLPLSRLSRGLPTFSLVSSSFSSQLYGGGMAMVLCRLLRSISSSWLAGGPVPASVCSFVGRRLRSGYPIED</sequence>
<proteinExistence type="predicted"/>
<dbReference type="Proteomes" id="UP000694240">
    <property type="component" value="Chromosome 13"/>
</dbReference>
<feature type="compositionally biased region" description="Low complexity" evidence="1">
    <location>
        <begin position="12"/>
        <end position="22"/>
    </location>
</feature>
<dbReference type="AlphaFoldDB" id="A0A8T1XIV4"/>
<feature type="compositionally biased region" description="Basic and acidic residues" evidence="1">
    <location>
        <begin position="1"/>
        <end position="11"/>
    </location>
</feature>
<dbReference type="EMBL" id="JAEFBK010000013">
    <property type="protein sequence ID" value="KAG7534418.1"/>
    <property type="molecule type" value="Genomic_DNA"/>
</dbReference>
<evidence type="ECO:0000313" key="2">
    <source>
        <dbReference type="EMBL" id="KAG7534418.1"/>
    </source>
</evidence>
<protein>
    <submittedName>
        <fullName evidence="2">Uncharacterized protein</fullName>
    </submittedName>
</protein>
<keyword evidence="3" id="KW-1185">Reference proteome</keyword>
<evidence type="ECO:0000313" key="3">
    <source>
        <dbReference type="Proteomes" id="UP000694240"/>
    </source>
</evidence>
<feature type="region of interest" description="Disordered" evidence="1">
    <location>
        <begin position="1"/>
        <end position="41"/>
    </location>
</feature>
<feature type="non-terminal residue" evidence="2">
    <location>
        <position position="189"/>
    </location>
</feature>
<name>A0A8T1XIV4_9BRAS</name>
<organism evidence="2 3">
    <name type="scientific">Arabidopsis thaliana x Arabidopsis arenosa</name>
    <dbReference type="NCBI Taxonomy" id="1240361"/>
    <lineage>
        <taxon>Eukaryota</taxon>
        <taxon>Viridiplantae</taxon>
        <taxon>Streptophyta</taxon>
        <taxon>Embryophyta</taxon>
        <taxon>Tracheophyta</taxon>
        <taxon>Spermatophyta</taxon>
        <taxon>Magnoliopsida</taxon>
        <taxon>eudicotyledons</taxon>
        <taxon>Gunneridae</taxon>
        <taxon>Pentapetalae</taxon>
        <taxon>rosids</taxon>
        <taxon>malvids</taxon>
        <taxon>Brassicales</taxon>
        <taxon>Brassicaceae</taxon>
        <taxon>Camelineae</taxon>
        <taxon>Arabidopsis</taxon>
    </lineage>
</organism>
<accession>A0A8T1XIV4</accession>
<evidence type="ECO:0000256" key="1">
    <source>
        <dbReference type="SAM" id="MobiDB-lite"/>
    </source>
</evidence>
<gene>
    <name evidence="2" type="ORF">ISN45_Aa08g019770</name>
</gene>
<reference evidence="2 3" key="1">
    <citation type="submission" date="2020-12" db="EMBL/GenBank/DDBJ databases">
        <title>Concerted genomic and epigenomic changes stabilize Arabidopsis allopolyploids.</title>
        <authorList>
            <person name="Chen Z."/>
        </authorList>
    </citation>
    <scope>NUCLEOTIDE SEQUENCE [LARGE SCALE GENOMIC DNA]</scope>
    <source>
        <strain evidence="2">Allo738</strain>
        <tissue evidence="2">Leaf</tissue>
    </source>
</reference>